<keyword evidence="8" id="KW-1185">Reference proteome</keyword>
<evidence type="ECO:0000256" key="1">
    <source>
        <dbReference type="ARBA" id="ARBA00004141"/>
    </source>
</evidence>
<dbReference type="Gene3D" id="1.20.1070.10">
    <property type="entry name" value="Rhodopsin 7-helix transmembrane proteins"/>
    <property type="match status" value="1"/>
</dbReference>
<keyword evidence="5 6" id="KW-0472">Membrane</keyword>
<evidence type="ECO:0000313" key="7">
    <source>
        <dbReference type="EMBL" id="CAI5442251.1"/>
    </source>
</evidence>
<feature type="transmembrane region" description="Helical" evidence="6">
    <location>
        <begin position="6"/>
        <end position="30"/>
    </location>
</feature>
<feature type="transmembrane region" description="Helical" evidence="6">
    <location>
        <begin position="230"/>
        <end position="249"/>
    </location>
</feature>
<feature type="transmembrane region" description="Helical" evidence="6">
    <location>
        <begin position="127"/>
        <end position="147"/>
    </location>
</feature>
<evidence type="ECO:0008006" key="9">
    <source>
        <dbReference type="Google" id="ProtNLM"/>
    </source>
</evidence>
<feature type="transmembrane region" description="Helical" evidence="6">
    <location>
        <begin position="91"/>
        <end position="115"/>
    </location>
</feature>
<accession>A0A9P1IDS3</accession>
<evidence type="ECO:0000256" key="4">
    <source>
        <dbReference type="ARBA" id="ARBA00022989"/>
    </source>
</evidence>
<evidence type="ECO:0000256" key="5">
    <source>
        <dbReference type="ARBA" id="ARBA00023136"/>
    </source>
</evidence>
<keyword evidence="4 6" id="KW-1133">Transmembrane helix</keyword>
<name>A0A9P1IDS3_9PELO</name>
<sequence length="319" mass="36066">MSQSMALYFYYNFYIIVGLFFQFVLLYLIYNKSPASLKKLTYYMYNTSFLQINGIICTYFLQHRILQSSTTLAILATGPCYSLGPNVCFCAYHIFLGISLCIGLSISNTVAYRYLVLVQNEMTRTMIFLRISYIYIPSLIAIVIPFTSQWNFEIVENVSKEEHPNYPLEDYQPFSGFSNINSIQFTSATVLLSIGAYFIPLCSALLTIKIVKLINAHKSMSAKTKKQSKLLVKGLAVQTLLPLICYIPLPTAYIIAQLGNIDLTDLTTSLTLLLSFPSFIDPFISFYFVVPYRKAIVLILIPAKKKTINVKIASQLSGN</sequence>
<dbReference type="InterPro" id="IPR050920">
    <property type="entry name" value="Nematode_rcpt-like_delta"/>
</dbReference>
<evidence type="ECO:0000256" key="2">
    <source>
        <dbReference type="ARBA" id="ARBA00009166"/>
    </source>
</evidence>
<dbReference type="Pfam" id="PF10317">
    <property type="entry name" value="7TM_GPCR_Srd"/>
    <property type="match status" value="1"/>
</dbReference>
<feature type="transmembrane region" description="Helical" evidence="6">
    <location>
        <begin position="183"/>
        <end position="209"/>
    </location>
</feature>
<dbReference type="OrthoDB" id="5865968at2759"/>
<dbReference type="Proteomes" id="UP001152747">
    <property type="component" value="Unassembled WGS sequence"/>
</dbReference>
<protein>
    <recommendedName>
        <fullName evidence="9">G-protein coupled receptors family 1 profile domain-containing protein</fullName>
    </recommendedName>
</protein>
<dbReference type="PANTHER" id="PTHR22945">
    <property type="entry name" value="SERPENTINE RECEPTOR, CLASS D DELTA"/>
    <property type="match status" value="1"/>
</dbReference>
<comment type="similarity">
    <text evidence="2">Belongs to the nematode receptor-like protein srd family.</text>
</comment>
<dbReference type="SUPFAM" id="SSF81321">
    <property type="entry name" value="Family A G protein-coupled receptor-like"/>
    <property type="match status" value="1"/>
</dbReference>
<dbReference type="AlphaFoldDB" id="A0A9P1IDS3"/>
<feature type="transmembrane region" description="Helical" evidence="6">
    <location>
        <begin position="269"/>
        <end position="290"/>
    </location>
</feature>
<keyword evidence="3 6" id="KW-0812">Transmembrane</keyword>
<comment type="subcellular location">
    <subcellularLocation>
        <location evidence="1">Membrane</location>
        <topology evidence="1">Multi-pass membrane protein</topology>
    </subcellularLocation>
</comment>
<gene>
    <name evidence="7" type="ORF">CAMP_LOCUS4888</name>
</gene>
<dbReference type="GO" id="GO:0016020">
    <property type="term" value="C:membrane"/>
    <property type="evidence" value="ECO:0007669"/>
    <property type="project" value="UniProtKB-SubCell"/>
</dbReference>
<evidence type="ECO:0000313" key="8">
    <source>
        <dbReference type="Proteomes" id="UP001152747"/>
    </source>
</evidence>
<reference evidence="7" key="1">
    <citation type="submission" date="2022-11" db="EMBL/GenBank/DDBJ databases">
        <authorList>
            <person name="Kikuchi T."/>
        </authorList>
    </citation>
    <scope>NUCLEOTIDE SEQUENCE</scope>
    <source>
        <strain evidence="7">PS1010</strain>
    </source>
</reference>
<dbReference type="PANTHER" id="PTHR22945:SF98">
    <property type="entry name" value="SERPENTINE RECEPTOR, CLASS D (DELTA)"/>
    <property type="match status" value="1"/>
</dbReference>
<evidence type="ECO:0000256" key="6">
    <source>
        <dbReference type="SAM" id="Phobius"/>
    </source>
</evidence>
<organism evidence="7 8">
    <name type="scientific">Caenorhabditis angaria</name>
    <dbReference type="NCBI Taxonomy" id="860376"/>
    <lineage>
        <taxon>Eukaryota</taxon>
        <taxon>Metazoa</taxon>
        <taxon>Ecdysozoa</taxon>
        <taxon>Nematoda</taxon>
        <taxon>Chromadorea</taxon>
        <taxon>Rhabditida</taxon>
        <taxon>Rhabditina</taxon>
        <taxon>Rhabditomorpha</taxon>
        <taxon>Rhabditoidea</taxon>
        <taxon>Rhabditidae</taxon>
        <taxon>Peloderinae</taxon>
        <taxon>Caenorhabditis</taxon>
    </lineage>
</organism>
<proteinExistence type="inferred from homology"/>
<dbReference type="EMBL" id="CANHGI010000002">
    <property type="protein sequence ID" value="CAI5442251.1"/>
    <property type="molecule type" value="Genomic_DNA"/>
</dbReference>
<comment type="caution">
    <text evidence="7">The sequence shown here is derived from an EMBL/GenBank/DDBJ whole genome shotgun (WGS) entry which is preliminary data.</text>
</comment>
<evidence type="ECO:0000256" key="3">
    <source>
        <dbReference type="ARBA" id="ARBA00022692"/>
    </source>
</evidence>
<dbReference type="InterPro" id="IPR019421">
    <property type="entry name" value="7TM_GPCR_serpentine_rcpt_Srd"/>
</dbReference>